<dbReference type="EMBL" id="CYPR01000046">
    <property type="protein sequence ID" value="CUH29318.1"/>
    <property type="molecule type" value="Genomic_DNA"/>
</dbReference>
<dbReference type="EC" id="3.-.-.-" evidence="2"/>
<dbReference type="Pfam" id="PF04273">
    <property type="entry name" value="BLH_phosphatase"/>
    <property type="match status" value="1"/>
</dbReference>
<dbReference type="GO" id="GO:0016787">
    <property type="term" value="F:hydrolase activity"/>
    <property type="evidence" value="ECO:0007669"/>
    <property type="project" value="UniProtKB-KW"/>
</dbReference>
<reference evidence="2 3" key="1">
    <citation type="submission" date="2015-09" db="EMBL/GenBank/DDBJ databases">
        <authorList>
            <person name="Jackson K.R."/>
            <person name="Lunt B.L."/>
            <person name="Fisher J.N.B."/>
            <person name="Gardner A.V."/>
            <person name="Bailey M.E."/>
            <person name="Deus L.M."/>
            <person name="Earl A.S."/>
            <person name="Gibby P.D."/>
            <person name="Hartmann K.A."/>
            <person name="Liu J.E."/>
            <person name="Manci A.M."/>
            <person name="Nielsen D.A."/>
            <person name="Solomon M.B."/>
            <person name="Breakwell D.P."/>
            <person name="Burnett S.H."/>
            <person name="Grose J.H."/>
        </authorList>
    </citation>
    <scope>NUCLEOTIDE SEQUENCE [LARGE SCALE GENOMIC DNA]</scope>
    <source>
        <strain evidence="2 3">CECT 7799</strain>
    </source>
</reference>
<dbReference type="STRING" id="313367.JSE7799_00839"/>
<dbReference type="Gene3D" id="3.90.190.10">
    <property type="entry name" value="Protein tyrosine phosphatase superfamily"/>
    <property type="match status" value="1"/>
</dbReference>
<keyword evidence="2" id="KW-0378">Hydrolase</keyword>
<dbReference type="InterPro" id="IPR005939">
    <property type="entry name" value="BLH_phosphatase-like"/>
</dbReference>
<evidence type="ECO:0000313" key="3">
    <source>
        <dbReference type="Proteomes" id="UP000049455"/>
    </source>
</evidence>
<protein>
    <submittedName>
        <fullName evidence="2">Beta-lactamase hydrolase-like protein</fullName>
        <ecNumber evidence="2">3.-.-.-</ecNumber>
    </submittedName>
</protein>
<organism evidence="2 3">
    <name type="scientific">Jannaschia seosinensis</name>
    <dbReference type="NCBI Taxonomy" id="313367"/>
    <lineage>
        <taxon>Bacteria</taxon>
        <taxon>Pseudomonadati</taxon>
        <taxon>Pseudomonadota</taxon>
        <taxon>Alphaproteobacteria</taxon>
        <taxon>Rhodobacterales</taxon>
        <taxon>Roseobacteraceae</taxon>
        <taxon>Jannaschia</taxon>
    </lineage>
</organism>
<sequence length="143" mass="15033">MMDLRQLDETTYAAPQLDPEDMAALAADGVTTLICNRPDAEVPPSQRAAAMQQAAEAAGIAFVFNPVTMPALTMEAVEEQAEAIDNADGKVVAYCASGTRSTVLWALASAGQIPTDDILAATARAGYPLDKLRPQIEALEAAR</sequence>
<dbReference type="AlphaFoldDB" id="A0A0M7B8J1"/>
<accession>A0A0M7B8J1</accession>
<evidence type="ECO:0000313" key="2">
    <source>
        <dbReference type="EMBL" id="CUH29318.1"/>
    </source>
</evidence>
<keyword evidence="3" id="KW-1185">Reference proteome</keyword>
<dbReference type="InterPro" id="IPR029021">
    <property type="entry name" value="Prot-tyrosine_phosphatase-like"/>
</dbReference>
<gene>
    <name evidence="2" type="primary">blh_1</name>
    <name evidence="2" type="ORF">JSE7799_00839</name>
</gene>
<name>A0A0M7B8J1_9RHOB</name>
<dbReference type="NCBIfam" id="TIGR01244">
    <property type="entry name" value="TIGR01244 family sulfur transferase"/>
    <property type="match status" value="1"/>
</dbReference>
<proteinExistence type="predicted"/>
<feature type="domain" description="Beta-lactamase hydrolase-like protein phosphatase-like" evidence="1">
    <location>
        <begin position="3"/>
        <end position="111"/>
    </location>
</feature>
<evidence type="ECO:0000259" key="1">
    <source>
        <dbReference type="Pfam" id="PF04273"/>
    </source>
</evidence>
<dbReference type="Proteomes" id="UP000049455">
    <property type="component" value="Unassembled WGS sequence"/>
</dbReference>